<evidence type="ECO:0000313" key="3">
    <source>
        <dbReference type="EMBL" id="KAF4614820.1"/>
    </source>
</evidence>
<dbReference type="InterPro" id="IPR053006">
    <property type="entry name" value="Meiosis_regulatory"/>
</dbReference>
<dbReference type="InterPro" id="IPR018306">
    <property type="entry name" value="Phage_T5_Orf172_DNA-bd"/>
</dbReference>
<dbReference type="EMBL" id="JAACJL010000044">
    <property type="protein sequence ID" value="KAF4614820.1"/>
    <property type="molecule type" value="Genomic_DNA"/>
</dbReference>
<feature type="compositionally biased region" description="Low complexity" evidence="1">
    <location>
        <begin position="195"/>
        <end position="209"/>
    </location>
</feature>
<sequence>MSGLESLKEAAKEKARKKGHNLLNKWFGSDSKPEVPPKPEAKPPKTTDEDRITASLNQLRISGQKPPSNGPNSFVGGFYPGVSPVYGSSSLGVPTHHGSHAASAPNLPKPGQIPMPTPFTDYPQSVTMQMALMPEESISTATFHRPHSNPEVATTSTKLSASPSPKPSSSKINSPNPRPGAVPLIPIKGHKSSDSADSASAVSSTSSTSPKPGQERCSGVTKAGKRCNRMVKVRPSLLHFMSENESEEAVHVYCFQHEKEVLSPTGFYSHENHEFVQFEEWIPSHLQPETQAALRVEMEKPRSQSDVHGYIYCYEIRDDNKETVKLKVGRTVNLVKRIDQWGKQCGSKEPILRGRYPPLANDGQATSLMKGVVKAGEKSKWCHRLERLIHLELSDLVSSAVYLNPAWPNIDLSGTSTPSGKQPSSSKLGSSKELTIKRCADCGSLHKEIFEFQRWKTGPNKGKEWDLLVKPIIERWGQFIEIYL</sequence>
<evidence type="ECO:0000313" key="4">
    <source>
        <dbReference type="Proteomes" id="UP000521872"/>
    </source>
</evidence>
<proteinExistence type="predicted"/>
<feature type="region of interest" description="Disordered" evidence="1">
    <location>
        <begin position="142"/>
        <end position="222"/>
    </location>
</feature>
<dbReference type="Proteomes" id="UP000521872">
    <property type="component" value="Unassembled WGS sequence"/>
</dbReference>
<feature type="compositionally biased region" description="Low complexity" evidence="1">
    <location>
        <begin position="154"/>
        <end position="175"/>
    </location>
</feature>
<keyword evidence="4" id="KW-1185">Reference proteome</keyword>
<organism evidence="3 4">
    <name type="scientific">Agrocybe pediades</name>
    <dbReference type="NCBI Taxonomy" id="84607"/>
    <lineage>
        <taxon>Eukaryota</taxon>
        <taxon>Fungi</taxon>
        <taxon>Dikarya</taxon>
        <taxon>Basidiomycota</taxon>
        <taxon>Agaricomycotina</taxon>
        <taxon>Agaricomycetes</taxon>
        <taxon>Agaricomycetidae</taxon>
        <taxon>Agaricales</taxon>
        <taxon>Agaricineae</taxon>
        <taxon>Strophariaceae</taxon>
        <taxon>Agrocybe</taxon>
    </lineage>
</organism>
<evidence type="ECO:0000256" key="1">
    <source>
        <dbReference type="SAM" id="MobiDB-lite"/>
    </source>
</evidence>
<dbReference type="PANTHER" id="PTHR28094">
    <property type="entry name" value="MEIOTICALLY UP-REGULATED GENE 113 PROTEIN"/>
    <property type="match status" value="1"/>
</dbReference>
<feature type="compositionally biased region" description="Polar residues" evidence="1">
    <location>
        <begin position="54"/>
        <end position="72"/>
    </location>
</feature>
<dbReference type="PANTHER" id="PTHR28094:SF1">
    <property type="entry name" value="MEIOTICALLY UP-REGULATED GENE 113 PROTEIN"/>
    <property type="match status" value="1"/>
</dbReference>
<feature type="compositionally biased region" description="Basic and acidic residues" evidence="1">
    <location>
        <begin position="31"/>
        <end position="52"/>
    </location>
</feature>
<accession>A0A8H4VNR5</accession>
<feature type="region of interest" description="Disordered" evidence="1">
    <location>
        <begin position="1"/>
        <end position="122"/>
    </location>
</feature>
<protein>
    <recommendedName>
        <fullName evidence="2">Bacteriophage T5 Orf172 DNA-binding domain-containing protein</fullName>
    </recommendedName>
</protein>
<feature type="compositionally biased region" description="Pro residues" evidence="1">
    <location>
        <begin position="107"/>
        <end position="117"/>
    </location>
</feature>
<evidence type="ECO:0000259" key="2">
    <source>
        <dbReference type="Pfam" id="PF10544"/>
    </source>
</evidence>
<dbReference type="Pfam" id="PF10544">
    <property type="entry name" value="T5orf172"/>
    <property type="match status" value="1"/>
</dbReference>
<comment type="caution">
    <text evidence="3">The sequence shown here is derived from an EMBL/GenBank/DDBJ whole genome shotgun (WGS) entry which is preliminary data.</text>
</comment>
<gene>
    <name evidence="3" type="ORF">D9613_002952</name>
</gene>
<reference evidence="3 4" key="1">
    <citation type="submission" date="2019-12" db="EMBL/GenBank/DDBJ databases">
        <authorList>
            <person name="Floudas D."/>
            <person name="Bentzer J."/>
            <person name="Ahren D."/>
            <person name="Johansson T."/>
            <person name="Persson P."/>
            <person name="Tunlid A."/>
        </authorList>
    </citation>
    <scope>NUCLEOTIDE SEQUENCE [LARGE SCALE GENOMIC DNA]</scope>
    <source>
        <strain evidence="3 4">CBS 102.39</strain>
    </source>
</reference>
<feature type="domain" description="Bacteriophage T5 Orf172 DNA-binding" evidence="2">
    <location>
        <begin position="309"/>
        <end position="395"/>
    </location>
</feature>
<name>A0A8H4VNR5_9AGAR</name>
<dbReference type="AlphaFoldDB" id="A0A8H4VNR5"/>
<feature type="compositionally biased region" description="Basic and acidic residues" evidence="1">
    <location>
        <begin position="1"/>
        <end position="13"/>
    </location>
</feature>